<evidence type="ECO:0000259" key="3">
    <source>
        <dbReference type="Pfam" id="PF00656"/>
    </source>
</evidence>
<feature type="region of interest" description="Disordered" evidence="2">
    <location>
        <begin position="696"/>
        <end position="721"/>
    </location>
</feature>
<evidence type="ECO:0000256" key="1">
    <source>
        <dbReference type="ARBA" id="ARBA00009005"/>
    </source>
</evidence>
<dbReference type="PANTHER" id="PTHR48104">
    <property type="entry name" value="METACASPASE-4"/>
    <property type="match status" value="1"/>
</dbReference>
<gene>
    <name evidence="4" type="ORF">RDB_LOCUS44669</name>
</gene>
<feature type="domain" description="Peptidase C14 caspase" evidence="3">
    <location>
        <begin position="529"/>
        <end position="814"/>
    </location>
</feature>
<evidence type="ECO:0000256" key="2">
    <source>
        <dbReference type="SAM" id="MobiDB-lite"/>
    </source>
</evidence>
<dbReference type="InterPro" id="IPR050452">
    <property type="entry name" value="Metacaspase"/>
</dbReference>
<dbReference type="GO" id="GO:0006508">
    <property type="term" value="P:proteolysis"/>
    <property type="evidence" value="ECO:0007669"/>
    <property type="project" value="InterPro"/>
</dbReference>
<name>A0A8H2WXL4_9AGAM</name>
<protein>
    <recommendedName>
        <fullName evidence="3">Peptidase C14 caspase domain-containing protein</fullName>
    </recommendedName>
</protein>
<accession>A0A8H2WXL4</accession>
<evidence type="ECO:0000313" key="5">
    <source>
        <dbReference type="Proteomes" id="UP000663843"/>
    </source>
</evidence>
<feature type="region of interest" description="Disordered" evidence="2">
    <location>
        <begin position="502"/>
        <end position="522"/>
    </location>
</feature>
<dbReference type="Pfam" id="PF00656">
    <property type="entry name" value="Peptidase_C14"/>
    <property type="match status" value="1"/>
</dbReference>
<sequence>MLRYLSTMRTLLLDCCHAGSGSRSTDDDSPTGLPEDLHFDQDSFENEDGDIWSEFLKENDEEDTGLKSRSISTTHPGSFRYQGIKSHVLIASCGENEKSFEFSIKGQPPSGLFTRALLEALDDCRLSNMIWDVTYIGLFSRIKDFMMDLGQNKFPQTPQCEGYHRERHVFATPAFPHRNHAIAPITEVPQRPGQYLLPVGELAGVRPESEFEIYDYSRGQPFLKGRFRVLATDNRGGSVTTIQARNDLELSPDAYAVLCALPTQLPIDLAPDLHQVWNSQEFQSDLGKRLNSHYPVQHFITPVRSGHPSKLRVSPSRSTGGVKIESTDGRGRPIVLRSLRIPRLSDALAKAIMFYHHLERQVISPRETPFVFQAVELLDPAPEDPNYLGALVEDPRQKPITFRPNEETHIYGSNAQFGLRIENHGKEAYYVYVFYFDPNDFSITPIYLPPTDQASVTPRSSLKIGYGNSGAAPLMFTVDRHLHADPGFFKIFYSISPSEMSTIQQDGVDPDPPGDPRPGTPYYQPSAPLFGVNIYKAKHRHDLRGCVSDAKSMRDYFQDIGVPSDNLLCLFDEQATRDGILDAFETHLIANSRIQRHDPIVIFFAGHGDRMPAPKSWHTSDGMVEMILPHDASYEGTGSDNPSDQGVVPRRTNTLDADKKYVYGIPDLTLAFLLYRLSQEKGNNITVILDSCHSGSGTRGEIRSRNSHDPRAPPMPDDLDGQLRRSLTVDYPSELKQNITSKQTSGKLMAPSLETHILLAACQNDEQAQEVSGVDRESEESHGVFTTILLSVLRECNLEATSYTTLLRRLLVARSEYYRKSSQRIPQQTFQCEGRNQDRILFGVQYSTSKGKIALIPTRDNSIYRVRVGGAQGVVSGTEFGVFSDSMDPMAPPIAILVARDVGSIDSHLHSIEPNNPQKLPENAYATIIRYNDNSNGVRIWVDGAVKQTEFWRKVLSSLNSLPISWTDSRQAHDIELLSAADGVEFKGAHLIPGILATSHFLKQSMGPKRMVETLTAIVYFYFHLKHRNQDAPVRDKLEMKLWELNEKNHSWGSIIFEPTGVDLFGESVADGTVVSLYPDASANKLFGMELINNSSENLYPYLLYYDFEDYSVGCLYEPPGRTVKAPLLAGKSLAIGYGSGGSEPFQVDFTNPKSNKEYGAFVLFVFSEWVDIGYLQQESPLAPTSFDGRGERRGSHKSSVWDNIVVRVEMIKEKSNH</sequence>
<dbReference type="GO" id="GO:0004197">
    <property type="term" value="F:cysteine-type endopeptidase activity"/>
    <property type="evidence" value="ECO:0007669"/>
    <property type="project" value="InterPro"/>
</dbReference>
<comment type="similarity">
    <text evidence="1">Belongs to the peptidase C14B family.</text>
</comment>
<dbReference type="Proteomes" id="UP000663843">
    <property type="component" value="Unassembled WGS sequence"/>
</dbReference>
<dbReference type="PANTHER" id="PTHR48104:SF30">
    <property type="entry name" value="METACASPASE-1"/>
    <property type="match status" value="1"/>
</dbReference>
<feature type="compositionally biased region" description="Pro residues" evidence="2">
    <location>
        <begin position="510"/>
        <end position="519"/>
    </location>
</feature>
<dbReference type="EMBL" id="CAJMWT010001608">
    <property type="protein sequence ID" value="CAE6411652.1"/>
    <property type="molecule type" value="Genomic_DNA"/>
</dbReference>
<feature type="region of interest" description="Disordered" evidence="2">
    <location>
        <begin position="19"/>
        <end position="42"/>
    </location>
</feature>
<feature type="compositionally biased region" description="Basic and acidic residues" evidence="2">
    <location>
        <begin position="700"/>
        <end position="711"/>
    </location>
</feature>
<reference evidence="4" key="1">
    <citation type="submission" date="2021-01" db="EMBL/GenBank/DDBJ databases">
        <authorList>
            <person name="Kaushik A."/>
        </authorList>
    </citation>
    <scope>NUCLEOTIDE SEQUENCE</scope>
    <source>
        <strain evidence="4">AG2-2IIIB</strain>
    </source>
</reference>
<comment type="caution">
    <text evidence="4">The sequence shown here is derived from an EMBL/GenBank/DDBJ whole genome shotgun (WGS) entry which is preliminary data.</text>
</comment>
<evidence type="ECO:0000313" key="4">
    <source>
        <dbReference type="EMBL" id="CAE6411652.1"/>
    </source>
</evidence>
<proteinExistence type="inferred from homology"/>
<dbReference type="GO" id="GO:0005737">
    <property type="term" value="C:cytoplasm"/>
    <property type="evidence" value="ECO:0007669"/>
    <property type="project" value="TreeGrafter"/>
</dbReference>
<dbReference type="AlphaFoldDB" id="A0A8H2WXL4"/>
<organism evidence="4 5">
    <name type="scientific">Rhizoctonia solani</name>
    <dbReference type="NCBI Taxonomy" id="456999"/>
    <lineage>
        <taxon>Eukaryota</taxon>
        <taxon>Fungi</taxon>
        <taxon>Dikarya</taxon>
        <taxon>Basidiomycota</taxon>
        <taxon>Agaricomycotina</taxon>
        <taxon>Agaricomycetes</taxon>
        <taxon>Cantharellales</taxon>
        <taxon>Ceratobasidiaceae</taxon>
        <taxon>Rhizoctonia</taxon>
    </lineage>
</organism>
<dbReference type="Gene3D" id="3.40.50.1460">
    <property type="match status" value="2"/>
</dbReference>
<feature type="region of interest" description="Disordered" evidence="2">
    <location>
        <begin position="306"/>
        <end position="326"/>
    </location>
</feature>
<dbReference type="InterPro" id="IPR011600">
    <property type="entry name" value="Pept_C14_caspase"/>
</dbReference>